<evidence type="ECO:0000256" key="2">
    <source>
        <dbReference type="SAM" id="MobiDB-lite"/>
    </source>
</evidence>
<feature type="transmembrane region" description="Helical" evidence="3">
    <location>
        <begin position="6"/>
        <end position="22"/>
    </location>
</feature>
<evidence type="ECO:0000313" key="5">
    <source>
        <dbReference type="EMBL" id="MDT7829422.1"/>
    </source>
</evidence>
<feature type="compositionally biased region" description="Basic and acidic residues" evidence="2">
    <location>
        <begin position="381"/>
        <end position="397"/>
    </location>
</feature>
<comment type="caution">
    <text evidence="5">The sequence shown here is derived from an EMBL/GenBank/DDBJ whole genome shotgun (WGS) entry which is preliminary data.</text>
</comment>
<keyword evidence="1" id="KW-0175">Coiled coil</keyword>
<dbReference type="EMBL" id="JAVTTP010000001">
    <property type="protein sequence ID" value="MDT7829422.1"/>
    <property type="molecule type" value="Genomic_DNA"/>
</dbReference>
<evidence type="ECO:0000256" key="3">
    <source>
        <dbReference type="SAM" id="Phobius"/>
    </source>
</evidence>
<sequence>MIVFLLKSSACLAVFLLFYKLLLEKQRMHTFKRYYLLAALVVSLIIPSLRFVEYVEVPTAAVPVERPVGRTVADADVPIATASKEAQFSQIYFEQWTTVLWTLYGLGVLLFGWKFLLNLWKIAHNIRNNPKLKIDTLINVLLKDAVLPHSFLNYIFLNRREFESRAIPNDVLVHEAAHARQRHSLDVLFVELLQVLFWFNPLIHLAKKSIRLNHEFLADQAVLEQGASAPRYQNTLLAFASSTEDKKHQPSMANAINHSSYSSIKKRFIAMKTRTSKKSNLIRSILILPLFALLLYGFSEREVREVKTPKIALENSVQEKSHQEGATEKQLAQYNKLAKKYNALPKPARAIPSGDLKSLETIYRTMSEKQKAEVLPFPECPDPKVSDTDNSDFEKPLQENSLQEGATKKQIREYNRLAETYHEMLANKGNIHIKKSDVDRLEFLYDLMTKEQRADAEPFPDFPEPPEAPEPPVPPKTPNERTVETNVEVNEQKVEEIIENQEIFDELSHNIYSRPDGTQRFEAMVRQQSELQGHIKAIEEKAVEMAKGERLSEEEQAEMQEHIQRIREQGANMKRHLMHLERQKTKLENMHHKVEARGPSQPPSPPKPIAPKSSLELLEELKEDDVRIIFDGKEISYKEARQLFKKNTFLRIDVRKNSENRPVLEVWTE</sequence>
<dbReference type="Proteomes" id="UP001250656">
    <property type="component" value="Unassembled WGS sequence"/>
</dbReference>
<organism evidence="5 6">
    <name type="scientific">Pricia mediterranea</name>
    <dbReference type="NCBI Taxonomy" id="3076079"/>
    <lineage>
        <taxon>Bacteria</taxon>
        <taxon>Pseudomonadati</taxon>
        <taxon>Bacteroidota</taxon>
        <taxon>Flavobacteriia</taxon>
        <taxon>Flavobacteriales</taxon>
        <taxon>Flavobacteriaceae</taxon>
        <taxon>Pricia</taxon>
    </lineage>
</organism>
<feature type="domain" description="Peptidase M56" evidence="4">
    <location>
        <begin position="151"/>
        <end position="270"/>
    </location>
</feature>
<dbReference type="InterPro" id="IPR052173">
    <property type="entry name" value="Beta-lactam_resp_regulator"/>
</dbReference>
<protein>
    <submittedName>
        <fullName evidence="5">M56 family metallopeptidase</fullName>
    </submittedName>
</protein>
<gene>
    <name evidence="5" type="ORF">RQM65_12150</name>
</gene>
<evidence type="ECO:0000256" key="1">
    <source>
        <dbReference type="SAM" id="Coils"/>
    </source>
</evidence>
<feature type="region of interest" description="Disordered" evidence="2">
    <location>
        <begin position="452"/>
        <end position="480"/>
    </location>
</feature>
<evidence type="ECO:0000259" key="4">
    <source>
        <dbReference type="Pfam" id="PF05569"/>
    </source>
</evidence>
<keyword evidence="3" id="KW-0472">Membrane</keyword>
<feature type="compositionally biased region" description="Pro residues" evidence="2">
    <location>
        <begin position="460"/>
        <end position="477"/>
    </location>
</feature>
<dbReference type="Pfam" id="PF05569">
    <property type="entry name" value="Peptidase_M56"/>
    <property type="match status" value="1"/>
</dbReference>
<keyword evidence="3" id="KW-1133">Transmembrane helix</keyword>
<dbReference type="PANTHER" id="PTHR34978">
    <property type="entry name" value="POSSIBLE SENSOR-TRANSDUCER PROTEIN BLAR"/>
    <property type="match status" value="1"/>
</dbReference>
<feature type="transmembrane region" description="Helical" evidence="3">
    <location>
        <begin position="98"/>
        <end position="117"/>
    </location>
</feature>
<feature type="transmembrane region" description="Helical" evidence="3">
    <location>
        <begin position="281"/>
        <end position="299"/>
    </location>
</feature>
<accession>A0ABU3L8N3</accession>
<feature type="region of interest" description="Disordered" evidence="2">
    <location>
        <begin position="376"/>
        <end position="408"/>
    </location>
</feature>
<dbReference type="RefSeq" id="WP_314015344.1">
    <property type="nucleotide sequence ID" value="NZ_JAVTTP010000001.1"/>
</dbReference>
<keyword evidence="3" id="KW-0812">Transmembrane</keyword>
<reference evidence="5 6" key="1">
    <citation type="submission" date="2023-09" db="EMBL/GenBank/DDBJ databases">
        <title>Novel taxa isolated from Blanes Bay.</title>
        <authorList>
            <person name="Rey-Velasco X."/>
            <person name="Lucena T."/>
        </authorList>
    </citation>
    <scope>NUCLEOTIDE SEQUENCE [LARGE SCALE GENOMIC DNA]</scope>
    <source>
        <strain evidence="5 6">S334</strain>
    </source>
</reference>
<keyword evidence="6" id="KW-1185">Reference proteome</keyword>
<dbReference type="PANTHER" id="PTHR34978:SF3">
    <property type="entry name" value="SLR0241 PROTEIN"/>
    <property type="match status" value="1"/>
</dbReference>
<name>A0ABU3L8N3_9FLAO</name>
<proteinExistence type="predicted"/>
<dbReference type="CDD" id="cd07341">
    <property type="entry name" value="M56_BlaR1_MecR1_like"/>
    <property type="match status" value="1"/>
</dbReference>
<dbReference type="InterPro" id="IPR008756">
    <property type="entry name" value="Peptidase_M56"/>
</dbReference>
<feature type="coiled-coil region" evidence="1">
    <location>
        <begin position="563"/>
        <end position="597"/>
    </location>
</feature>
<evidence type="ECO:0000313" key="6">
    <source>
        <dbReference type="Proteomes" id="UP001250656"/>
    </source>
</evidence>
<feature type="transmembrane region" description="Helical" evidence="3">
    <location>
        <begin position="34"/>
        <end position="52"/>
    </location>
</feature>